<dbReference type="SMART" id="SM00867">
    <property type="entry name" value="YceI"/>
    <property type="match status" value="1"/>
</dbReference>
<dbReference type="Pfam" id="PF04264">
    <property type="entry name" value="YceI"/>
    <property type="match status" value="1"/>
</dbReference>
<accession>A0ABY9YAE3</accession>
<reference evidence="4 5" key="1">
    <citation type="submission" date="2022-12" db="EMBL/GenBank/DDBJ databases">
        <title>Two new species, Stenotrophomonas aracearum and Stenotrophomonas oahuensis, isolated from Anthurium (Araceae family) in Hawaii.</title>
        <authorList>
            <person name="Chunag S.C."/>
            <person name="Dobhal S."/>
            <person name="Alvarez A."/>
            <person name="Arif M."/>
        </authorList>
    </citation>
    <scope>NUCLEOTIDE SEQUENCE [LARGE SCALE GENOMIC DNA]</scope>
    <source>
        <strain evidence="4 5">A5588</strain>
    </source>
</reference>
<evidence type="ECO:0000313" key="4">
    <source>
        <dbReference type="EMBL" id="WNH47832.1"/>
    </source>
</evidence>
<feature type="region of interest" description="Disordered" evidence="1">
    <location>
        <begin position="188"/>
        <end position="227"/>
    </location>
</feature>
<dbReference type="PANTHER" id="PTHR34406:SF1">
    <property type="entry name" value="PROTEIN YCEI"/>
    <property type="match status" value="1"/>
</dbReference>
<proteinExistence type="predicted"/>
<evidence type="ECO:0000313" key="5">
    <source>
        <dbReference type="Proteomes" id="UP001305421"/>
    </source>
</evidence>
<feature type="compositionally biased region" description="Polar residues" evidence="1">
    <location>
        <begin position="217"/>
        <end position="227"/>
    </location>
</feature>
<gene>
    <name evidence="4" type="ORF">PDM28_14255</name>
</gene>
<evidence type="ECO:0000256" key="1">
    <source>
        <dbReference type="SAM" id="MobiDB-lite"/>
    </source>
</evidence>
<feature type="chain" id="PRO_5045308579" evidence="2">
    <location>
        <begin position="21"/>
        <end position="227"/>
    </location>
</feature>
<evidence type="ECO:0000259" key="3">
    <source>
        <dbReference type="SMART" id="SM00867"/>
    </source>
</evidence>
<feature type="domain" description="Lipid/polyisoprenoid-binding YceI-like" evidence="3">
    <location>
        <begin position="24"/>
        <end position="189"/>
    </location>
</feature>
<dbReference type="SUPFAM" id="SSF101874">
    <property type="entry name" value="YceI-like"/>
    <property type="match status" value="1"/>
</dbReference>
<evidence type="ECO:0000256" key="2">
    <source>
        <dbReference type="SAM" id="SignalP"/>
    </source>
</evidence>
<keyword evidence="2" id="KW-0732">Signal</keyword>
<sequence>MIHRLTLALLLCATPWVASAAPETYRLDPVHTRVLFAVEHAGFSQALGTVSGSEGTLAFDPDDWRSATLSVSVPLQRLDLGDDKWNTAALARNLLDAERFPEARFVSNRIEPVDPTHARVIGELTLHGVTREVTLEVTLNAVKRHPMPPFRRTAGFSATTTLSRSAFGVDAWPSMIGDEVQLRIEAEAVRDRSAADPQDTPSVEEPGTPAPTDDSDTSPSPAGTRSP</sequence>
<keyword evidence="5" id="KW-1185">Reference proteome</keyword>
<dbReference type="InterPro" id="IPR007372">
    <property type="entry name" value="Lipid/polyisoprenoid-bd_YceI"/>
</dbReference>
<name>A0ABY9YAE3_9GAMM</name>
<dbReference type="InterPro" id="IPR036761">
    <property type="entry name" value="TTHA0802/YceI-like_sf"/>
</dbReference>
<dbReference type="Gene3D" id="2.40.128.110">
    <property type="entry name" value="Lipid/polyisoprenoid-binding, YceI-like"/>
    <property type="match status" value="1"/>
</dbReference>
<dbReference type="EMBL" id="CP115543">
    <property type="protein sequence ID" value="WNH47832.1"/>
    <property type="molecule type" value="Genomic_DNA"/>
</dbReference>
<protein>
    <submittedName>
        <fullName evidence="4">YceI family protein</fullName>
    </submittedName>
</protein>
<organism evidence="4 5">
    <name type="scientific">Stenotrophomonas aracearum</name>
    <dbReference type="NCBI Taxonomy" id="3003272"/>
    <lineage>
        <taxon>Bacteria</taxon>
        <taxon>Pseudomonadati</taxon>
        <taxon>Pseudomonadota</taxon>
        <taxon>Gammaproteobacteria</taxon>
        <taxon>Lysobacterales</taxon>
        <taxon>Lysobacteraceae</taxon>
        <taxon>Stenotrophomonas</taxon>
    </lineage>
</organism>
<dbReference type="PANTHER" id="PTHR34406">
    <property type="entry name" value="PROTEIN YCEI"/>
    <property type="match status" value="1"/>
</dbReference>
<dbReference type="RefSeq" id="WP_311182530.1">
    <property type="nucleotide sequence ID" value="NZ_CP115543.1"/>
</dbReference>
<feature type="signal peptide" evidence="2">
    <location>
        <begin position="1"/>
        <end position="20"/>
    </location>
</feature>
<dbReference type="Proteomes" id="UP001305421">
    <property type="component" value="Chromosome"/>
</dbReference>